<protein>
    <submittedName>
        <fullName evidence="1">Uncharacterized protein</fullName>
    </submittedName>
</protein>
<sequence length="67" mass="7675">MIELLLDHLVLVDVFCSIFDNMTTFERPATTFMLVTWSTVHLVLTAPGQHEYVLFGTWNVTLKIPAH</sequence>
<dbReference type="AlphaFoldDB" id="S7ZPQ4"/>
<dbReference type="EMBL" id="KB644414">
    <property type="protein sequence ID" value="EPS32700.1"/>
    <property type="molecule type" value="Genomic_DNA"/>
</dbReference>
<evidence type="ECO:0000313" key="2">
    <source>
        <dbReference type="Proteomes" id="UP000019376"/>
    </source>
</evidence>
<dbReference type="Proteomes" id="UP000019376">
    <property type="component" value="Unassembled WGS sequence"/>
</dbReference>
<organism evidence="1 2">
    <name type="scientific">Penicillium oxalicum (strain 114-2 / CGMCC 5302)</name>
    <name type="common">Penicillium decumbens</name>
    <dbReference type="NCBI Taxonomy" id="933388"/>
    <lineage>
        <taxon>Eukaryota</taxon>
        <taxon>Fungi</taxon>
        <taxon>Dikarya</taxon>
        <taxon>Ascomycota</taxon>
        <taxon>Pezizomycotina</taxon>
        <taxon>Eurotiomycetes</taxon>
        <taxon>Eurotiomycetidae</taxon>
        <taxon>Eurotiales</taxon>
        <taxon>Aspergillaceae</taxon>
        <taxon>Penicillium</taxon>
    </lineage>
</organism>
<dbReference type="HOGENOM" id="CLU_2813215_0_0_1"/>
<keyword evidence="2" id="KW-1185">Reference proteome</keyword>
<accession>S7ZPQ4</accession>
<gene>
    <name evidence="1" type="ORF">PDE_07660</name>
</gene>
<proteinExistence type="predicted"/>
<reference evidence="1 2" key="1">
    <citation type="journal article" date="2013" name="PLoS ONE">
        <title>Genomic and secretomic analyses reveal unique features of the lignocellulolytic enzyme system of Penicillium decumbens.</title>
        <authorList>
            <person name="Liu G."/>
            <person name="Zhang L."/>
            <person name="Wei X."/>
            <person name="Zou G."/>
            <person name="Qin Y."/>
            <person name="Ma L."/>
            <person name="Li J."/>
            <person name="Zheng H."/>
            <person name="Wang S."/>
            <person name="Wang C."/>
            <person name="Xun L."/>
            <person name="Zhao G.-P."/>
            <person name="Zhou Z."/>
            <person name="Qu Y."/>
        </authorList>
    </citation>
    <scope>NUCLEOTIDE SEQUENCE [LARGE SCALE GENOMIC DNA]</scope>
    <source>
        <strain evidence="2">114-2 / CGMCC 5302</strain>
    </source>
</reference>
<evidence type="ECO:0000313" key="1">
    <source>
        <dbReference type="EMBL" id="EPS32700.1"/>
    </source>
</evidence>
<name>S7ZPQ4_PENO1</name>